<gene>
    <name evidence="7" type="ORF">MKW98_010879</name>
</gene>
<dbReference type="AlphaFoldDB" id="A0AAD4SP56"/>
<evidence type="ECO:0000256" key="1">
    <source>
        <dbReference type="ARBA" id="ARBA00022723"/>
    </source>
</evidence>
<keyword evidence="4" id="KW-0325">Glycoprotein</keyword>
<keyword evidence="1" id="KW-0479">Metal-binding</keyword>
<evidence type="ECO:0000256" key="5">
    <source>
        <dbReference type="SAM" id="SignalP"/>
    </source>
</evidence>
<dbReference type="CDD" id="cd04216">
    <property type="entry name" value="Phytocyanin"/>
    <property type="match status" value="1"/>
</dbReference>
<evidence type="ECO:0000256" key="2">
    <source>
        <dbReference type="ARBA" id="ARBA00023008"/>
    </source>
</evidence>
<feature type="signal peptide" evidence="5">
    <location>
        <begin position="1"/>
        <end position="30"/>
    </location>
</feature>
<dbReference type="InterPro" id="IPR008972">
    <property type="entry name" value="Cupredoxin"/>
</dbReference>
<dbReference type="InterPro" id="IPR003245">
    <property type="entry name" value="Phytocyanin_dom"/>
</dbReference>
<dbReference type="PANTHER" id="PTHR33021:SF520">
    <property type="entry name" value="OS11G0428800 PROTEIN"/>
    <property type="match status" value="1"/>
</dbReference>
<dbReference type="SUPFAM" id="SSF49503">
    <property type="entry name" value="Cupredoxins"/>
    <property type="match status" value="1"/>
</dbReference>
<dbReference type="Pfam" id="PF02298">
    <property type="entry name" value="Cu_bind_like"/>
    <property type="match status" value="1"/>
</dbReference>
<keyword evidence="8" id="KW-1185">Reference proteome</keyword>
<evidence type="ECO:0000256" key="4">
    <source>
        <dbReference type="ARBA" id="ARBA00023180"/>
    </source>
</evidence>
<keyword evidence="2" id="KW-0186">Copper</keyword>
<evidence type="ECO:0000256" key="3">
    <source>
        <dbReference type="ARBA" id="ARBA00023157"/>
    </source>
</evidence>
<accession>A0AAD4SP56</accession>
<evidence type="ECO:0000313" key="8">
    <source>
        <dbReference type="Proteomes" id="UP001202328"/>
    </source>
</evidence>
<comment type="caution">
    <text evidence="7">The sequence shown here is derived from an EMBL/GenBank/DDBJ whole genome shotgun (WGS) entry which is preliminary data.</text>
</comment>
<dbReference type="InterPro" id="IPR028871">
    <property type="entry name" value="BlueCu_1_BS"/>
</dbReference>
<keyword evidence="3" id="KW-1015">Disulfide bond</keyword>
<protein>
    <recommendedName>
        <fullName evidence="6">Phytocyanin domain-containing protein</fullName>
    </recommendedName>
</protein>
<name>A0AAD4SP56_9MAGN</name>
<evidence type="ECO:0000313" key="7">
    <source>
        <dbReference type="EMBL" id="KAI3914067.1"/>
    </source>
</evidence>
<dbReference type="PROSITE" id="PS00196">
    <property type="entry name" value="COPPER_BLUE"/>
    <property type="match status" value="1"/>
</dbReference>
<dbReference type="GO" id="GO:0046872">
    <property type="term" value="F:metal ion binding"/>
    <property type="evidence" value="ECO:0007669"/>
    <property type="project" value="UniProtKB-KW"/>
</dbReference>
<dbReference type="GO" id="GO:0005886">
    <property type="term" value="C:plasma membrane"/>
    <property type="evidence" value="ECO:0007669"/>
    <property type="project" value="TreeGrafter"/>
</dbReference>
<dbReference type="PANTHER" id="PTHR33021">
    <property type="entry name" value="BLUE COPPER PROTEIN"/>
    <property type="match status" value="1"/>
</dbReference>
<dbReference type="EMBL" id="JAJJMB010009426">
    <property type="protein sequence ID" value="KAI3914067.1"/>
    <property type="molecule type" value="Genomic_DNA"/>
</dbReference>
<dbReference type="Proteomes" id="UP001202328">
    <property type="component" value="Unassembled WGS sequence"/>
</dbReference>
<organism evidence="7 8">
    <name type="scientific">Papaver atlanticum</name>
    <dbReference type="NCBI Taxonomy" id="357466"/>
    <lineage>
        <taxon>Eukaryota</taxon>
        <taxon>Viridiplantae</taxon>
        <taxon>Streptophyta</taxon>
        <taxon>Embryophyta</taxon>
        <taxon>Tracheophyta</taxon>
        <taxon>Spermatophyta</taxon>
        <taxon>Magnoliopsida</taxon>
        <taxon>Ranunculales</taxon>
        <taxon>Papaveraceae</taxon>
        <taxon>Papaveroideae</taxon>
        <taxon>Papaver</taxon>
    </lineage>
</organism>
<dbReference type="FunFam" id="2.60.40.420:FF:000034">
    <property type="entry name" value="Cupredoxin superfamily protein"/>
    <property type="match status" value="1"/>
</dbReference>
<feature type="chain" id="PRO_5041941824" description="Phytocyanin domain-containing protein" evidence="5">
    <location>
        <begin position="31"/>
        <end position="135"/>
    </location>
</feature>
<feature type="domain" description="Phytocyanin" evidence="6">
    <location>
        <begin position="31"/>
        <end position="131"/>
    </location>
</feature>
<dbReference type="InterPro" id="IPR039391">
    <property type="entry name" value="Phytocyanin-like"/>
</dbReference>
<dbReference type="PROSITE" id="PS51485">
    <property type="entry name" value="PHYTOCYANIN"/>
    <property type="match status" value="1"/>
</dbReference>
<evidence type="ECO:0000259" key="6">
    <source>
        <dbReference type="PROSITE" id="PS51485"/>
    </source>
</evidence>
<dbReference type="GO" id="GO:0009055">
    <property type="term" value="F:electron transfer activity"/>
    <property type="evidence" value="ECO:0007669"/>
    <property type="project" value="InterPro"/>
</dbReference>
<keyword evidence="5" id="KW-0732">Signal</keyword>
<reference evidence="7" key="1">
    <citation type="submission" date="2022-04" db="EMBL/GenBank/DDBJ databases">
        <title>A functionally conserved STORR gene fusion in Papaver species that diverged 16.8 million years ago.</title>
        <authorList>
            <person name="Catania T."/>
        </authorList>
    </citation>
    <scope>NUCLEOTIDE SEQUENCE</scope>
    <source>
        <strain evidence="7">S-188037</strain>
    </source>
</reference>
<dbReference type="Gene3D" id="2.60.40.420">
    <property type="entry name" value="Cupredoxins - blue copper proteins"/>
    <property type="match status" value="1"/>
</dbReference>
<sequence>MGALRTPLVCKFLLISLILVGLSSISTANAKVYVVGGTKQWGFVGSYNKWCTRRSFFEGDVIVFKYPEGAHNTVRVSKTGYKSCKATDREFAKAMWTGNDKYTLRKGNNYFICGIPGHCSSGMKVNVFAKPVKTI</sequence>
<proteinExistence type="predicted"/>